<feature type="transmembrane region" description="Helical" evidence="6">
    <location>
        <begin position="7"/>
        <end position="28"/>
    </location>
</feature>
<keyword evidence="2" id="KW-0813">Transport</keyword>
<dbReference type="EMBL" id="SNWM01000004">
    <property type="protein sequence ID" value="TDO20609.1"/>
    <property type="molecule type" value="Genomic_DNA"/>
</dbReference>
<comment type="subcellular location">
    <subcellularLocation>
        <location evidence="1">Membrane</location>
        <topology evidence="1">Multi-pass membrane protein</topology>
    </subcellularLocation>
</comment>
<feature type="domain" description="Cation efflux protein transmembrane" evidence="7">
    <location>
        <begin position="10"/>
        <end position="216"/>
    </location>
</feature>
<evidence type="ECO:0000259" key="7">
    <source>
        <dbReference type="Pfam" id="PF01545"/>
    </source>
</evidence>
<feature type="transmembrane region" description="Helical" evidence="6">
    <location>
        <begin position="156"/>
        <end position="179"/>
    </location>
</feature>
<dbReference type="InterPro" id="IPR036837">
    <property type="entry name" value="Cation_efflux_CTD_sf"/>
</dbReference>
<proteinExistence type="predicted"/>
<reference evidence="8 9" key="1">
    <citation type="submission" date="2019-03" db="EMBL/GenBank/DDBJ databases">
        <title>Genomic Encyclopedia of Archaeal and Bacterial Type Strains, Phase II (KMG-II): from individual species to whole genera.</title>
        <authorList>
            <person name="Goeker M."/>
        </authorList>
    </citation>
    <scope>NUCLEOTIDE SEQUENCE [LARGE SCALE GENOMIC DNA]</scope>
    <source>
        <strain evidence="8 9">DSM 19034</strain>
    </source>
</reference>
<dbReference type="SUPFAM" id="SSF161111">
    <property type="entry name" value="Cation efflux protein transmembrane domain-like"/>
    <property type="match status" value="1"/>
</dbReference>
<sequence length="311" mass="34026">MAASNKSIYSALAANLLISITKFIAGAFSNSAAMISEGIHSLVDTVNQILLLFGLRRSRKPADALRPFGYGKELYFYSFIVSILIFGLGGGISIYQGIIHIIEPEPLRNPTWNYVVLGLSVIFEGTSLVIAAKEFNLTRAGQTWWEAIKRSKDPSGFLVLFEDGAAVAGLLLVIICLFLGHHYEIPELDGIASVLVGSILIVVSLILARESRSLLMGEGIAPETQKKIIAIVEKNPAVIKAEQILSTYQSPEVVVLILIVAFQADLDTADINQAIDEIRADIKSEFKLVKFVIIQPEIFNETNKKFDPYSG</sequence>
<evidence type="ECO:0000313" key="9">
    <source>
        <dbReference type="Proteomes" id="UP000295499"/>
    </source>
</evidence>
<evidence type="ECO:0000256" key="1">
    <source>
        <dbReference type="ARBA" id="ARBA00004141"/>
    </source>
</evidence>
<dbReference type="OrthoDB" id="9806522at2"/>
<feature type="transmembrane region" description="Helical" evidence="6">
    <location>
        <begin position="191"/>
        <end position="208"/>
    </location>
</feature>
<dbReference type="InterPro" id="IPR040177">
    <property type="entry name" value="SLC30A9"/>
</dbReference>
<evidence type="ECO:0000256" key="5">
    <source>
        <dbReference type="ARBA" id="ARBA00023136"/>
    </source>
</evidence>
<feature type="transmembrane region" description="Helical" evidence="6">
    <location>
        <begin position="34"/>
        <end position="53"/>
    </location>
</feature>
<feature type="transmembrane region" description="Helical" evidence="6">
    <location>
        <begin position="74"/>
        <end position="102"/>
    </location>
</feature>
<keyword evidence="4 6" id="KW-1133">Transmembrane helix</keyword>
<evidence type="ECO:0000256" key="2">
    <source>
        <dbReference type="ARBA" id="ARBA00022448"/>
    </source>
</evidence>
<organism evidence="8 9">
    <name type="scientific">Pedobacter duraquae</name>
    <dbReference type="NCBI Taxonomy" id="425511"/>
    <lineage>
        <taxon>Bacteria</taxon>
        <taxon>Pseudomonadati</taxon>
        <taxon>Bacteroidota</taxon>
        <taxon>Sphingobacteriia</taxon>
        <taxon>Sphingobacteriales</taxon>
        <taxon>Sphingobacteriaceae</taxon>
        <taxon>Pedobacter</taxon>
    </lineage>
</organism>
<gene>
    <name evidence="8" type="ORF">CLV32_3242</name>
</gene>
<evidence type="ECO:0000256" key="6">
    <source>
        <dbReference type="SAM" id="Phobius"/>
    </source>
</evidence>
<evidence type="ECO:0000256" key="4">
    <source>
        <dbReference type="ARBA" id="ARBA00022989"/>
    </source>
</evidence>
<dbReference type="GO" id="GO:0016020">
    <property type="term" value="C:membrane"/>
    <property type="evidence" value="ECO:0007669"/>
    <property type="project" value="UniProtKB-SubCell"/>
</dbReference>
<accession>A0A4V3C342</accession>
<dbReference type="Proteomes" id="UP000295499">
    <property type="component" value="Unassembled WGS sequence"/>
</dbReference>
<dbReference type="Gene3D" id="1.20.1510.10">
    <property type="entry name" value="Cation efflux protein transmembrane domain"/>
    <property type="match status" value="1"/>
</dbReference>
<dbReference type="SUPFAM" id="SSF160240">
    <property type="entry name" value="Cation efflux protein cytoplasmic domain-like"/>
    <property type="match status" value="1"/>
</dbReference>
<dbReference type="PANTHER" id="PTHR13414:SF9">
    <property type="entry name" value="PROTON-COUPLED ZINC ANTIPORTER SLC30A9, MITOCHONDRIAL"/>
    <property type="match status" value="1"/>
</dbReference>
<dbReference type="InterPro" id="IPR058533">
    <property type="entry name" value="Cation_efflux_TM"/>
</dbReference>
<dbReference type="Pfam" id="PF01545">
    <property type="entry name" value="Cation_efflux"/>
    <property type="match status" value="1"/>
</dbReference>
<protein>
    <submittedName>
        <fullName evidence="8">Cation diffusion facilitator family transporter</fullName>
    </submittedName>
</protein>
<dbReference type="AlphaFoldDB" id="A0A4V3C342"/>
<evidence type="ECO:0000313" key="8">
    <source>
        <dbReference type="EMBL" id="TDO20609.1"/>
    </source>
</evidence>
<keyword evidence="5 6" id="KW-0472">Membrane</keyword>
<dbReference type="GO" id="GO:0008324">
    <property type="term" value="F:monoatomic cation transmembrane transporter activity"/>
    <property type="evidence" value="ECO:0007669"/>
    <property type="project" value="InterPro"/>
</dbReference>
<dbReference type="Gene3D" id="3.30.70.1350">
    <property type="entry name" value="Cation efflux protein, cytoplasmic domain"/>
    <property type="match status" value="1"/>
</dbReference>
<keyword evidence="3 6" id="KW-0812">Transmembrane</keyword>
<evidence type="ECO:0000256" key="3">
    <source>
        <dbReference type="ARBA" id="ARBA00022692"/>
    </source>
</evidence>
<dbReference type="RefSeq" id="WP_133557243.1">
    <property type="nucleotide sequence ID" value="NZ_SNWM01000004.1"/>
</dbReference>
<dbReference type="InterPro" id="IPR027469">
    <property type="entry name" value="Cation_efflux_TMD_sf"/>
</dbReference>
<dbReference type="GO" id="GO:0006829">
    <property type="term" value="P:zinc ion transport"/>
    <property type="evidence" value="ECO:0007669"/>
    <property type="project" value="InterPro"/>
</dbReference>
<feature type="transmembrane region" description="Helical" evidence="6">
    <location>
        <begin position="114"/>
        <end position="135"/>
    </location>
</feature>
<dbReference type="PANTHER" id="PTHR13414">
    <property type="entry name" value="HUEL-CATION TRANSPORTER"/>
    <property type="match status" value="1"/>
</dbReference>
<keyword evidence="9" id="KW-1185">Reference proteome</keyword>
<dbReference type="NCBIfam" id="TIGR01297">
    <property type="entry name" value="CDF"/>
    <property type="match status" value="1"/>
</dbReference>
<name>A0A4V3C342_9SPHI</name>
<comment type="caution">
    <text evidence="8">The sequence shown here is derived from an EMBL/GenBank/DDBJ whole genome shotgun (WGS) entry which is preliminary data.</text>
</comment>
<dbReference type="InterPro" id="IPR002524">
    <property type="entry name" value="Cation_efflux"/>
</dbReference>